<dbReference type="SUPFAM" id="SSF57997">
    <property type="entry name" value="Tropomyosin"/>
    <property type="match status" value="1"/>
</dbReference>
<comment type="caution">
    <text evidence="5">The sequence shown here is derived from an EMBL/GenBank/DDBJ whole genome shotgun (WGS) entry which is preliminary data.</text>
</comment>
<proteinExistence type="predicted"/>
<evidence type="ECO:0000313" key="5">
    <source>
        <dbReference type="EMBL" id="CAF0825642.1"/>
    </source>
</evidence>
<protein>
    <recommendedName>
        <fullName evidence="8">Cilia- and flagella-associated protein 57</fullName>
    </recommendedName>
</protein>
<evidence type="ECO:0008006" key="8">
    <source>
        <dbReference type="Google" id="ProtNLM"/>
    </source>
</evidence>
<keyword evidence="3" id="KW-0175">Coiled coil</keyword>
<reference evidence="5" key="1">
    <citation type="submission" date="2021-02" db="EMBL/GenBank/DDBJ databases">
        <authorList>
            <person name="Nowell W R."/>
        </authorList>
    </citation>
    <scope>NUCLEOTIDE SEQUENCE</scope>
</reference>
<dbReference type="Proteomes" id="UP000677228">
    <property type="component" value="Unassembled WGS sequence"/>
</dbReference>
<dbReference type="PROSITE" id="PS00678">
    <property type="entry name" value="WD_REPEATS_1"/>
    <property type="match status" value="1"/>
</dbReference>
<feature type="coiled-coil region" evidence="3">
    <location>
        <begin position="921"/>
        <end position="1083"/>
    </location>
</feature>
<dbReference type="InterPro" id="IPR052993">
    <property type="entry name" value="CFA-57"/>
</dbReference>
<dbReference type="EMBL" id="CAJOBA010001699">
    <property type="protein sequence ID" value="CAF3610101.1"/>
    <property type="molecule type" value="Genomic_DNA"/>
</dbReference>
<name>A0A8S2D6K9_9BILA</name>
<dbReference type="InterPro" id="IPR015943">
    <property type="entry name" value="WD40/YVTN_repeat-like_dom_sf"/>
</dbReference>
<evidence type="ECO:0000256" key="3">
    <source>
        <dbReference type="SAM" id="Coils"/>
    </source>
</evidence>
<dbReference type="Pfam" id="PF00400">
    <property type="entry name" value="WD40"/>
    <property type="match status" value="1"/>
</dbReference>
<dbReference type="Gene3D" id="2.130.10.10">
    <property type="entry name" value="YVTN repeat-like/Quinoprotein amine dehydrogenase"/>
    <property type="match status" value="3"/>
</dbReference>
<feature type="coiled-coil region" evidence="3">
    <location>
        <begin position="730"/>
        <end position="808"/>
    </location>
</feature>
<dbReference type="InterPro" id="IPR019775">
    <property type="entry name" value="WD40_repeat_CS"/>
</dbReference>
<evidence type="ECO:0000256" key="1">
    <source>
        <dbReference type="ARBA" id="ARBA00022574"/>
    </source>
</evidence>
<keyword evidence="2" id="KW-0677">Repeat</keyword>
<feature type="compositionally biased region" description="Polar residues" evidence="4">
    <location>
        <begin position="224"/>
        <end position="235"/>
    </location>
</feature>
<evidence type="ECO:0000313" key="6">
    <source>
        <dbReference type="EMBL" id="CAF3610101.1"/>
    </source>
</evidence>
<dbReference type="PANTHER" id="PTHR32215:SF0">
    <property type="entry name" value="CILIA- AND FLAGELLA-ASSOCIATED PROTEIN 57"/>
    <property type="match status" value="1"/>
</dbReference>
<evidence type="ECO:0000256" key="2">
    <source>
        <dbReference type="ARBA" id="ARBA00022737"/>
    </source>
</evidence>
<evidence type="ECO:0000313" key="7">
    <source>
        <dbReference type="Proteomes" id="UP000677228"/>
    </source>
</evidence>
<accession>A0A8S2D6K9</accession>
<dbReference type="SUPFAM" id="SSF50978">
    <property type="entry name" value="WD40 repeat-like"/>
    <property type="match status" value="1"/>
</dbReference>
<dbReference type="InterPro" id="IPR036322">
    <property type="entry name" value="WD40_repeat_dom_sf"/>
</dbReference>
<feature type="region of interest" description="Disordered" evidence="4">
    <location>
        <begin position="213"/>
        <end position="235"/>
    </location>
</feature>
<sequence length="1298" mass="150321">MILTNLQESFRRGLEILAVSSNKQLLAVGLSFQEKCRIAIYEIATIKRRKTLISRAQSHHLVSMKFSYDSKYLLTLYGSPDYLLVCWSIEKFKLIASTTLNLLHVDLSNEPLNLQTSFNPNDSSSIVITGNHIFRRHRIVDGRFKSVPSQKHEMGNFKCHCWLNNTHILVALDPGVLWIVKHGDIVRKYNVIQTLDLFAHSFRHHSRPIVHDVSPLKSRPPSAERQTSETLDTSGGINVMSKNNNTVYCLLPYTRGVFISIGARRVFMYERAEHSDQLTYLRELLLPTIPTANLKLSVTPFLKSQLTTHEVPSLQYSTSDEQISSLALSPNEETLLAATNYNQLYEISFSKVDYTKKEACYFTYALDGAHKGPILAVCACIRKPVIVTLGSDRYLKIWNLQTKFVYSNSLSCLISKSLLSFSTQELKHLFTENPISLSLHPTGVFIVVSFTMNVCIYGYTIDGLSMFYDFQVVNAKCIEYSNEGHLLAIAHGNTLELHQHSDYDVITYLRGNTAMVNTTYERKSFMTPKSLGFFELLMVRWTIDDAYILTLGFDDIVVKWDPYTQTRVTEYQLRSYTFKDLIMTIDNKMGYAVTSDQKIKEFTLMANIRDLTFPCDDFVPTTLAVSRTARALLIGTHKGYIYCARMLQHQPAVITSQDFTQISAHFGSVNKVVVSFSNQMAASAGEDGNLVLYNYNEYQQKKEFKIVFRDEILAQETVLKEQSQQLSLALQREYDTTKQYQQELETKEHEYISHLKELDAHYQENIKIMQEKVKSLKEEQAKLIEQNAEELEQTAEEYELRLKEYAASKNENLKIISTREQLLIGQIKNLANVEHEQMELATDSYDRSLERTHLLYQQKMDQIRHKFESVTAIHDKYFLYFFLVICYLSQERLSISERIDELQEVKVLLDEDSEKQLVELSEHYEKTLKSLLNKTQEMENESVMLEARLQQLEEESHRFEEQLKVLESEREELIQSIRQIDTDISTARETVSQRDLLQRIVEMERRREELEKFAYVFNYKISELTSQIGPREHEVKQLLEQFDNMDAEYDVLSKQNDTYGIRIGDLKARLRATEKELMNETSTIRLLNQTATNMKEDFEMCCQSTDQPKVLVATIRKLYGKYILNNEGIDMAFGQMSINDCDRQRAYFERSHIRLQQKVIEDSKSEKLEENRRIQEQINMMREISSHCLKVAEAERTLADIEIAYHISVKTNAQTPQEILQTLSVQQGSHFVQQKQTELDGILELQQKRIEQLRAYVLKINAETFRVSRDCEIDVLHALSSSDENPSIDRSPAQQSIR</sequence>
<dbReference type="SMART" id="SM00320">
    <property type="entry name" value="WD40"/>
    <property type="match status" value="5"/>
</dbReference>
<keyword evidence="1" id="KW-0853">WD repeat</keyword>
<dbReference type="Proteomes" id="UP000682733">
    <property type="component" value="Unassembled WGS sequence"/>
</dbReference>
<dbReference type="InterPro" id="IPR001680">
    <property type="entry name" value="WD40_rpt"/>
</dbReference>
<dbReference type="EMBL" id="CAJNOK010001699">
    <property type="protein sequence ID" value="CAF0825642.1"/>
    <property type="molecule type" value="Genomic_DNA"/>
</dbReference>
<gene>
    <name evidence="5" type="ORF">OVA965_LOCUS5880</name>
    <name evidence="6" type="ORF">TMI583_LOCUS5877</name>
</gene>
<dbReference type="PANTHER" id="PTHR32215">
    <property type="entry name" value="CILIA- AND FLAGELLA-ASSOCIATED PROTEIN 57"/>
    <property type="match status" value="1"/>
</dbReference>
<evidence type="ECO:0000256" key="4">
    <source>
        <dbReference type="SAM" id="MobiDB-lite"/>
    </source>
</evidence>
<organism evidence="5 7">
    <name type="scientific">Didymodactylos carnosus</name>
    <dbReference type="NCBI Taxonomy" id="1234261"/>
    <lineage>
        <taxon>Eukaryota</taxon>
        <taxon>Metazoa</taxon>
        <taxon>Spiralia</taxon>
        <taxon>Gnathifera</taxon>
        <taxon>Rotifera</taxon>
        <taxon>Eurotatoria</taxon>
        <taxon>Bdelloidea</taxon>
        <taxon>Philodinida</taxon>
        <taxon>Philodinidae</taxon>
        <taxon>Didymodactylos</taxon>
    </lineage>
</organism>